<dbReference type="EMBL" id="GGEC01064263">
    <property type="protein sequence ID" value="MBX44747.1"/>
    <property type="molecule type" value="Transcribed_RNA"/>
</dbReference>
<evidence type="ECO:0000313" key="1">
    <source>
        <dbReference type="EMBL" id="MBX44747.1"/>
    </source>
</evidence>
<reference evidence="1" key="1">
    <citation type="submission" date="2018-02" db="EMBL/GenBank/DDBJ databases">
        <title>Rhizophora mucronata_Transcriptome.</title>
        <authorList>
            <person name="Meera S.P."/>
            <person name="Sreeshan A."/>
            <person name="Augustine A."/>
        </authorList>
    </citation>
    <scope>NUCLEOTIDE SEQUENCE</scope>
    <source>
        <tissue evidence="1">Leaf</tissue>
    </source>
</reference>
<proteinExistence type="predicted"/>
<dbReference type="AlphaFoldDB" id="A0A2P2NQH6"/>
<sequence>MDRLASLKAYFPTPESHT</sequence>
<protein>
    <submittedName>
        <fullName evidence="1">Uncharacterized protein</fullName>
    </submittedName>
</protein>
<organism evidence="1">
    <name type="scientific">Rhizophora mucronata</name>
    <name type="common">Asiatic mangrove</name>
    <dbReference type="NCBI Taxonomy" id="61149"/>
    <lineage>
        <taxon>Eukaryota</taxon>
        <taxon>Viridiplantae</taxon>
        <taxon>Streptophyta</taxon>
        <taxon>Embryophyta</taxon>
        <taxon>Tracheophyta</taxon>
        <taxon>Spermatophyta</taxon>
        <taxon>Magnoliopsida</taxon>
        <taxon>eudicotyledons</taxon>
        <taxon>Gunneridae</taxon>
        <taxon>Pentapetalae</taxon>
        <taxon>rosids</taxon>
        <taxon>fabids</taxon>
        <taxon>Malpighiales</taxon>
        <taxon>Rhizophoraceae</taxon>
        <taxon>Rhizophora</taxon>
    </lineage>
</organism>
<accession>A0A2P2NQH6</accession>
<name>A0A2P2NQH6_RHIMU</name>